<keyword evidence="3" id="KW-1185">Reference proteome</keyword>
<dbReference type="Proteomes" id="UP000187822">
    <property type="component" value="Chromosome I"/>
</dbReference>
<feature type="compositionally biased region" description="Basic and acidic residues" evidence="1">
    <location>
        <begin position="31"/>
        <end position="47"/>
    </location>
</feature>
<evidence type="ECO:0000313" key="3">
    <source>
        <dbReference type="Proteomes" id="UP000187822"/>
    </source>
</evidence>
<name>A0A1R4A7T0_9ARCH</name>
<dbReference type="KEGG" id="cdiv:CPM_1213"/>
<feature type="region of interest" description="Disordered" evidence="1">
    <location>
        <begin position="25"/>
        <end position="47"/>
    </location>
</feature>
<evidence type="ECO:0000313" key="2">
    <source>
        <dbReference type="EMBL" id="SJK85021.1"/>
    </source>
</evidence>
<dbReference type="STRING" id="1673428.CPM_1213"/>
<accession>A0A1R4A7T0</accession>
<proteinExistence type="predicted"/>
<reference evidence="3" key="1">
    <citation type="submission" date="2016-06" db="EMBL/GenBank/DDBJ databases">
        <authorList>
            <person name="Toshchakov V.S."/>
        </authorList>
    </citation>
    <scope>NUCLEOTIDE SEQUENCE [LARGE SCALE GENOMIC DNA]</scope>
    <source>
        <strain>PM4 (JCM 30641</strain>
        <strain evidence="3">\VKM B-2940)</strain>
    </source>
</reference>
<organism evidence="2 3">
    <name type="scientific">Cuniculiplasma divulgatum</name>
    <dbReference type="NCBI Taxonomy" id="1673428"/>
    <lineage>
        <taxon>Archaea</taxon>
        <taxon>Methanobacteriati</taxon>
        <taxon>Thermoplasmatota</taxon>
        <taxon>Thermoplasmata</taxon>
        <taxon>Thermoplasmatales</taxon>
        <taxon>Cuniculiplasmataceae</taxon>
        <taxon>Cuniculiplasma</taxon>
    </lineage>
</organism>
<protein>
    <submittedName>
        <fullName evidence="2">Uncharacterized protein</fullName>
    </submittedName>
</protein>
<evidence type="ECO:0000256" key="1">
    <source>
        <dbReference type="SAM" id="MobiDB-lite"/>
    </source>
</evidence>
<dbReference type="GeneID" id="55575107"/>
<dbReference type="AlphaFoldDB" id="A0A1R4A7T0"/>
<dbReference type="RefSeq" id="WP_171970454.1">
    <property type="nucleotide sequence ID" value="NZ_LT719092.1"/>
</dbReference>
<sequence length="47" mass="5667">MTESKYDFRDPRRLFELWKELTGEDLLSEPLPERDPKKKDTGKNTKK</sequence>
<gene>
    <name evidence="2" type="ORF">CPM_1213</name>
</gene>
<dbReference type="EMBL" id="LT719092">
    <property type="protein sequence ID" value="SJK85021.1"/>
    <property type="molecule type" value="Genomic_DNA"/>
</dbReference>